<gene>
    <name evidence="3" type="ORF">Vbra_3721</name>
</gene>
<dbReference type="InterPro" id="IPR005607">
    <property type="entry name" value="BSD_dom"/>
</dbReference>
<sequence>MVCPSDSEGMNEHGNESSLSSNQDLSHSENNEEERTIGQYWCRRKTKRGNLQLTDKRILFICYEDDGKRGPPRPRVELEAAHEEIEGVHKSKVDPADATAPAHLRIQLRTRAIQVEFLASEGGLRHAECQEVHQYLLKRLREANEAKKSRESDEGLVAAAAAAAAGGDADGKEEAVQDDAALLSGETEAEEVPATVSGEELRLRDHLLATNDGLRHTYQALVPAVLSPDHFWSLHQDRLSAERLLLQESDERVSDELPFTCAPIHHGWGHDDAAYASKGTSIDMDDELRVLLAELPELRCRYDEYVPVRMPHRVFWQRFFRSGYYRMLVGQMREGGEGWTADAAKRVEMEMIETPMLRNLPLPKPPSHGRDALAIARSVPLSCNLLATADVFSPPPPALPDSPQVLLIHRLNNHAINTIERMTHDGDSSKRTREMADLDRDLMPGGDSDAPAAHKGEAGAEGDGFPSKRHCREFRCALRLADTTDPAKAEAPVAAGQPTDEAPPPCGRMVDGLCDDETTGPLLRSSVRLHSDDIRFLTNHPSSRRGAAKREVDPKVPKAMVREAKDKMHVASALLPLVWNTQTDDVARQRVLLHALHRVKEDVQEALADRLSSAYVDDHAHGRGLLGPIIEMLDAAINVCTGCEG</sequence>
<dbReference type="AlphaFoldDB" id="A0A0G4EFX5"/>
<dbReference type="SMART" id="SM00751">
    <property type="entry name" value="BSD"/>
    <property type="match status" value="2"/>
</dbReference>
<feature type="domain" description="BSD" evidence="2">
    <location>
        <begin position="188"/>
        <end position="243"/>
    </location>
</feature>
<dbReference type="Pfam" id="PF03909">
    <property type="entry name" value="BSD"/>
    <property type="match status" value="1"/>
</dbReference>
<feature type="region of interest" description="Disordered" evidence="1">
    <location>
        <begin position="1"/>
        <end position="34"/>
    </location>
</feature>
<feature type="region of interest" description="Disordered" evidence="1">
    <location>
        <begin position="439"/>
        <end position="466"/>
    </location>
</feature>
<dbReference type="VEuPathDB" id="CryptoDB:Vbra_3721"/>
<dbReference type="PROSITE" id="PS50858">
    <property type="entry name" value="BSD"/>
    <property type="match status" value="2"/>
</dbReference>
<dbReference type="InterPro" id="IPR035925">
    <property type="entry name" value="BSD_dom_sf"/>
</dbReference>
<evidence type="ECO:0000256" key="1">
    <source>
        <dbReference type="SAM" id="MobiDB-lite"/>
    </source>
</evidence>
<keyword evidence="4" id="KW-1185">Reference proteome</keyword>
<feature type="compositionally biased region" description="Low complexity" evidence="1">
    <location>
        <begin position="16"/>
        <end position="25"/>
    </location>
</feature>
<dbReference type="Proteomes" id="UP000041254">
    <property type="component" value="Unassembled WGS sequence"/>
</dbReference>
<evidence type="ECO:0000313" key="3">
    <source>
        <dbReference type="EMBL" id="CEL94285.1"/>
    </source>
</evidence>
<name>A0A0G4EFX5_VITBC</name>
<protein>
    <recommendedName>
        <fullName evidence="2">BSD domain-containing protein</fullName>
    </recommendedName>
</protein>
<evidence type="ECO:0000259" key="2">
    <source>
        <dbReference type="PROSITE" id="PS50858"/>
    </source>
</evidence>
<evidence type="ECO:0000313" key="4">
    <source>
        <dbReference type="Proteomes" id="UP000041254"/>
    </source>
</evidence>
<proteinExistence type="predicted"/>
<organism evidence="3 4">
    <name type="scientific">Vitrella brassicaformis (strain CCMP3155)</name>
    <dbReference type="NCBI Taxonomy" id="1169540"/>
    <lineage>
        <taxon>Eukaryota</taxon>
        <taxon>Sar</taxon>
        <taxon>Alveolata</taxon>
        <taxon>Colpodellida</taxon>
        <taxon>Vitrellaceae</taxon>
        <taxon>Vitrella</taxon>
    </lineage>
</organism>
<reference evidence="3 4" key="1">
    <citation type="submission" date="2014-11" db="EMBL/GenBank/DDBJ databases">
        <authorList>
            <person name="Zhu J."/>
            <person name="Qi W."/>
            <person name="Song R."/>
        </authorList>
    </citation>
    <scope>NUCLEOTIDE SEQUENCE [LARGE SCALE GENOMIC DNA]</scope>
</reference>
<dbReference type="SUPFAM" id="SSF140383">
    <property type="entry name" value="BSD domain-like"/>
    <property type="match status" value="1"/>
</dbReference>
<feature type="region of interest" description="Disordered" evidence="1">
    <location>
        <begin position="485"/>
        <end position="505"/>
    </location>
</feature>
<dbReference type="EMBL" id="CDMY01000214">
    <property type="protein sequence ID" value="CEL94285.1"/>
    <property type="molecule type" value="Genomic_DNA"/>
</dbReference>
<feature type="domain" description="BSD" evidence="2">
    <location>
        <begin position="286"/>
        <end position="327"/>
    </location>
</feature>
<accession>A0A0G4EFX5</accession>
<dbReference type="InParanoid" id="A0A0G4EFX5"/>